<dbReference type="PRINTS" id="PR00080">
    <property type="entry name" value="SDRFAMILY"/>
</dbReference>
<protein>
    <submittedName>
        <fullName evidence="3">SDR family oxidoreductase</fullName>
    </submittedName>
</protein>
<dbReference type="InterPro" id="IPR036291">
    <property type="entry name" value="NAD(P)-bd_dom_sf"/>
</dbReference>
<dbReference type="RefSeq" id="WP_406855982.1">
    <property type="nucleotide sequence ID" value="NZ_CP157484.1"/>
</dbReference>
<proteinExistence type="inferred from homology"/>
<dbReference type="InterPro" id="IPR020904">
    <property type="entry name" value="Sc_DH/Rdtase_CS"/>
</dbReference>
<comment type="similarity">
    <text evidence="1">Belongs to the short-chain dehydrogenases/reductases (SDR) family.</text>
</comment>
<dbReference type="PROSITE" id="PS00061">
    <property type="entry name" value="ADH_SHORT"/>
    <property type="match status" value="1"/>
</dbReference>
<name>A0AAU7JFG7_9HYPH</name>
<keyword evidence="2" id="KW-0560">Oxidoreductase</keyword>
<dbReference type="Pfam" id="PF13561">
    <property type="entry name" value="adh_short_C2"/>
    <property type="match status" value="1"/>
</dbReference>
<organism evidence="3">
    <name type="scientific">Alsobacter sp. KACC 23698</name>
    <dbReference type="NCBI Taxonomy" id="3149229"/>
    <lineage>
        <taxon>Bacteria</taxon>
        <taxon>Pseudomonadati</taxon>
        <taxon>Pseudomonadota</taxon>
        <taxon>Alphaproteobacteria</taxon>
        <taxon>Hyphomicrobiales</taxon>
        <taxon>Alsobacteraceae</taxon>
        <taxon>Alsobacter</taxon>
    </lineage>
</organism>
<accession>A0AAU7JFG7</accession>
<dbReference type="Gene3D" id="3.40.50.720">
    <property type="entry name" value="NAD(P)-binding Rossmann-like Domain"/>
    <property type="match status" value="1"/>
</dbReference>
<evidence type="ECO:0000256" key="1">
    <source>
        <dbReference type="ARBA" id="ARBA00006484"/>
    </source>
</evidence>
<sequence>MTTRPLLLVTGGGRGIGAAVCRLAAAAGYDVAINYAGNRAAADATAEACRAAGARADVFQGDMAADADIARVFREVDERMGRIDALVNNAGITGQASRLDDADPAEIRRVIDVNVTGAMLVAREAVRRMAPRHGGRGGAIVNLSSAAVWLGSPDTFVWYAASKAAIDSFTLGLGKELGPDGIRVNAVAPGLIETEIHDSAGLTGRLDKLASTVPMRRAGSAEEVAKVILFLLSEQASYVTGAVYNVTGGR</sequence>
<reference evidence="3" key="1">
    <citation type="submission" date="2024-05" db="EMBL/GenBank/DDBJ databases">
        <authorList>
            <person name="Kim S."/>
            <person name="Heo J."/>
            <person name="Choi H."/>
            <person name="Choi Y."/>
            <person name="Kwon S.-W."/>
            <person name="Kim Y."/>
        </authorList>
    </citation>
    <scope>NUCLEOTIDE SEQUENCE</scope>
    <source>
        <strain evidence="3">KACC 23698</strain>
    </source>
</reference>
<dbReference type="AlphaFoldDB" id="A0AAU7JFG7"/>
<dbReference type="FunFam" id="3.40.50.720:FF:000084">
    <property type="entry name" value="Short-chain dehydrogenase reductase"/>
    <property type="match status" value="1"/>
</dbReference>
<gene>
    <name evidence="3" type="ORF">ABEG18_26290</name>
</gene>
<dbReference type="CDD" id="cd05233">
    <property type="entry name" value="SDR_c"/>
    <property type="match status" value="1"/>
</dbReference>
<dbReference type="InterPro" id="IPR002347">
    <property type="entry name" value="SDR_fam"/>
</dbReference>
<evidence type="ECO:0000313" key="3">
    <source>
        <dbReference type="EMBL" id="XBO39142.1"/>
    </source>
</evidence>
<evidence type="ECO:0000256" key="2">
    <source>
        <dbReference type="ARBA" id="ARBA00023002"/>
    </source>
</evidence>
<dbReference type="PRINTS" id="PR00081">
    <property type="entry name" value="GDHRDH"/>
</dbReference>
<dbReference type="PANTHER" id="PTHR43639:SF1">
    <property type="entry name" value="SHORT-CHAIN DEHYDROGENASE_REDUCTASE FAMILY PROTEIN"/>
    <property type="match status" value="1"/>
</dbReference>
<dbReference type="PANTHER" id="PTHR43639">
    <property type="entry name" value="OXIDOREDUCTASE, SHORT-CHAIN DEHYDROGENASE/REDUCTASE FAMILY (AFU_ORTHOLOGUE AFUA_5G02870)"/>
    <property type="match status" value="1"/>
</dbReference>
<dbReference type="SUPFAM" id="SSF51735">
    <property type="entry name" value="NAD(P)-binding Rossmann-fold domains"/>
    <property type="match status" value="1"/>
</dbReference>
<dbReference type="EMBL" id="CP157484">
    <property type="protein sequence ID" value="XBO39142.1"/>
    <property type="molecule type" value="Genomic_DNA"/>
</dbReference>
<dbReference type="GO" id="GO:0016491">
    <property type="term" value="F:oxidoreductase activity"/>
    <property type="evidence" value="ECO:0007669"/>
    <property type="project" value="UniProtKB-KW"/>
</dbReference>